<keyword evidence="4" id="KW-1185">Reference proteome</keyword>
<dbReference type="InterPro" id="IPR024344">
    <property type="entry name" value="MDMPI_metal-binding"/>
</dbReference>
<dbReference type="InterPro" id="IPR010872">
    <property type="entry name" value="MDMPI_C-term_domain"/>
</dbReference>
<dbReference type="GO" id="GO:0016853">
    <property type="term" value="F:isomerase activity"/>
    <property type="evidence" value="ECO:0007669"/>
    <property type="project" value="UniProtKB-KW"/>
</dbReference>
<reference evidence="3 4" key="1">
    <citation type="submission" date="2024-12" db="EMBL/GenBank/DDBJ databases">
        <title>Forecasting of Potato common scab and diversities of Pathogenic streptomyces spp. in china.</title>
        <authorList>
            <person name="Handique U."/>
            <person name="Wu J."/>
        </authorList>
    </citation>
    <scope>NUCLEOTIDE SEQUENCE [LARGE SCALE GENOMIC DNA]</scope>
    <source>
        <strain evidence="3 4">ZRIMU1530</strain>
    </source>
</reference>
<dbReference type="RefSeq" id="WP_409120335.1">
    <property type="nucleotide sequence ID" value="NZ_JBJVNI010000002.1"/>
</dbReference>
<protein>
    <submittedName>
        <fullName evidence="3">Maleylpyruvate isomerase family mycothiol-dependent enzyme</fullName>
    </submittedName>
</protein>
<dbReference type="SUPFAM" id="SSF109854">
    <property type="entry name" value="DinB/YfiT-like putative metalloenzymes"/>
    <property type="match status" value="1"/>
</dbReference>
<accession>A0ABW9HL79</accession>
<feature type="domain" description="Mycothiol-dependent maleylpyruvate isomerase metal-binding" evidence="2">
    <location>
        <begin position="11"/>
        <end position="140"/>
    </location>
</feature>
<dbReference type="Gene3D" id="1.20.120.450">
    <property type="entry name" value="dinb family like domain"/>
    <property type="match status" value="1"/>
</dbReference>
<feature type="domain" description="MDMPI C-terminal" evidence="1">
    <location>
        <begin position="153"/>
        <end position="242"/>
    </location>
</feature>
<dbReference type="Pfam" id="PF11716">
    <property type="entry name" value="MDMPI_N"/>
    <property type="match status" value="1"/>
</dbReference>
<evidence type="ECO:0000259" key="2">
    <source>
        <dbReference type="Pfam" id="PF11716"/>
    </source>
</evidence>
<proteinExistence type="predicted"/>
<dbReference type="Proteomes" id="UP001631957">
    <property type="component" value="Unassembled WGS sequence"/>
</dbReference>
<dbReference type="InterPro" id="IPR017517">
    <property type="entry name" value="Maleyloyr_isom"/>
</dbReference>
<dbReference type="PANTHER" id="PTHR40758">
    <property type="entry name" value="CONSERVED PROTEIN"/>
    <property type="match status" value="1"/>
</dbReference>
<dbReference type="EMBL" id="JBJVNI010000002">
    <property type="protein sequence ID" value="MFM9607658.1"/>
    <property type="molecule type" value="Genomic_DNA"/>
</dbReference>
<organism evidence="3 4">
    <name type="scientific">Streptomyces niveiscabiei</name>
    <dbReference type="NCBI Taxonomy" id="164115"/>
    <lineage>
        <taxon>Bacteria</taxon>
        <taxon>Bacillati</taxon>
        <taxon>Actinomycetota</taxon>
        <taxon>Actinomycetes</taxon>
        <taxon>Kitasatosporales</taxon>
        <taxon>Streptomycetaceae</taxon>
        <taxon>Streptomyces</taxon>
    </lineage>
</organism>
<evidence type="ECO:0000313" key="4">
    <source>
        <dbReference type="Proteomes" id="UP001631957"/>
    </source>
</evidence>
<comment type="caution">
    <text evidence="3">The sequence shown here is derived from an EMBL/GenBank/DDBJ whole genome shotgun (WGS) entry which is preliminary data.</text>
</comment>
<dbReference type="Pfam" id="PF07398">
    <property type="entry name" value="MDMPI_C"/>
    <property type="match status" value="1"/>
</dbReference>
<name>A0ABW9HL79_9ACTN</name>
<sequence length="252" mass="27090">MHTTLAFPDLLRLLDDRSTAFRTAVAAAPRLDVQVPTCPEWTLADLAHHIGEGRRRWATIVQAGPADAPPPPVPAALPKDREAVSEWLAESTRQLLDALTEAGPDQGCWTWWTASQSPATTGAVARHQLQQLLVHTYDAQLTVGAPHALPAQIAQDGVAEFLTTCCATSSPWPHTPATLDFRTTDAPAWRLTLSPTGAQATTPPPPTPPTASVEGTAEEIVLYLHGRTPVTSLKTTGDLKVFGQLEEWEPEA</sequence>
<dbReference type="PANTHER" id="PTHR40758:SF1">
    <property type="entry name" value="CONSERVED PROTEIN"/>
    <property type="match status" value="1"/>
</dbReference>
<dbReference type="InterPro" id="IPR034660">
    <property type="entry name" value="DinB/YfiT-like"/>
</dbReference>
<dbReference type="NCBIfam" id="TIGR03083">
    <property type="entry name" value="maleylpyruvate isomerase family mycothiol-dependent enzyme"/>
    <property type="match status" value="1"/>
</dbReference>
<evidence type="ECO:0000259" key="1">
    <source>
        <dbReference type="Pfam" id="PF07398"/>
    </source>
</evidence>
<keyword evidence="3" id="KW-0413">Isomerase</keyword>
<evidence type="ECO:0000313" key="3">
    <source>
        <dbReference type="EMBL" id="MFM9607658.1"/>
    </source>
</evidence>
<gene>
    <name evidence="3" type="ORF">ACKI18_02920</name>
</gene>